<evidence type="ECO:0000313" key="2">
    <source>
        <dbReference type="Proteomes" id="UP000436694"/>
    </source>
</evidence>
<sequence>MNHSANSSGANYILAALLPRLEHIKPGLTQDLLAGIRADKAAIESAGKMTPDIEETFCVAEHILAAANP</sequence>
<dbReference type="Proteomes" id="UP000436694">
    <property type="component" value="Unassembled WGS sequence"/>
</dbReference>
<name>A0A844AP70_9RHOB</name>
<accession>A0A844AP70</accession>
<comment type="caution">
    <text evidence="1">The sequence shown here is derived from an EMBL/GenBank/DDBJ whole genome shotgun (WGS) entry which is preliminary data.</text>
</comment>
<dbReference type="EMBL" id="WIXK01000001">
    <property type="protein sequence ID" value="MQY41157.1"/>
    <property type="molecule type" value="Genomic_DNA"/>
</dbReference>
<protein>
    <submittedName>
        <fullName evidence="1">Uncharacterized protein</fullName>
    </submittedName>
</protein>
<gene>
    <name evidence="1" type="ORF">GG681_00740</name>
</gene>
<organism evidence="1 2">
    <name type="scientific">Tritonibacter aquimaris</name>
    <dbReference type="NCBI Taxonomy" id="2663379"/>
    <lineage>
        <taxon>Bacteria</taxon>
        <taxon>Pseudomonadati</taxon>
        <taxon>Pseudomonadota</taxon>
        <taxon>Alphaproteobacteria</taxon>
        <taxon>Rhodobacterales</taxon>
        <taxon>Paracoccaceae</taxon>
        <taxon>Tritonibacter</taxon>
    </lineage>
</organism>
<reference evidence="1 2" key="1">
    <citation type="submission" date="2019-10" db="EMBL/GenBank/DDBJ databases">
        <title>Epibacterium sp. nov., isolated from seawater.</title>
        <authorList>
            <person name="Zhang X."/>
            <person name="Li N."/>
        </authorList>
    </citation>
    <scope>NUCLEOTIDE SEQUENCE [LARGE SCALE GENOMIC DNA]</scope>
    <source>
        <strain evidence="1 2">SM1969</strain>
    </source>
</reference>
<dbReference type="AlphaFoldDB" id="A0A844AP70"/>
<dbReference type="RefSeq" id="WP_153544101.1">
    <property type="nucleotide sequence ID" value="NZ_WIXK01000001.1"/>
</dbReference>
<proteinExistence type="predicted"/>
<evidence type="ECO:0000313" key="1">
    <source>
        <dbReference type="EMBL" id="MQY41157.1"/>
    </source>
</evidence>
<keyword evidence="2" id="KW-1185">Reference proteome</keyword>